<reference evidence="2 4" key="2">
    <citation type="submission" date="2019-03" db="EMBL/GenBank/DDBJ databases">
        <title>Genomic Encyclopedia of Type Strains, Phase IV (KMG-IV): sequencing the most valuable type-strain genomes for metagenomic binning, comparative biology and taxonomic classification.</title>
        <authorList>
            <person name="Goeker M."/>
        </authorList>
    </citation>
    <scope>NUCLEOTIDE SEQUENCE [LARGE SCALE GENOMIC DNA]</scope>
    <source>
        <strain evidence="2 4">DSM 17481</strain>
    </source>
</reference>
<accession>A0A379AXR5</accession>
<dbReference type="Proteomes" id="UP000294683">
    <property type="component" value="Unassembled WGS sequence"/>
</dbReference>
<protein>
    <submittedName>
        <fullName evidence="1">Uncharacterized protein</fullName>
    </submittedName>
</protein>
<dbReference type="EMBL" id="UGSQ01000003">
    <property type="protein sequence ID" value="SUB27008.1"/>
    <property type="molecule type" value="Genomic_DNA"/>
</dbReference>
<sequence>MNEVEFRNWLTKKNVKLKVVGDTISRLKRVEREIKNCDIDEQYRIDKCDHLLKLFLNMGNNNEMKMYPNAQFPIGKYYMSTYRLALKQYIQFLDDVTSKNL</sequence>
<gene>
    <name evidence="2" type="ORF">EV689_101544</name>
    <name evidence="1" type="ORF">NCTC11188_01374</name>
</gene>
<dbReference type="Proteomes" id="UP000255113">
    <property type="component" value="Unassembled WGS sequence"/>
</dbReference>
<evidence type="ECO:0000313" key="4">
    <source>
        <dbReference type="Proteomes" id="UP000294683"/>
    </source>
</evidence>
<evidence type="ECO:0000313" key="3">
    <source>
        <dbReference type="Proteomes" id="UP000255113"/>
    </source>
</evidence>
<dbReference type="RefSeq" id="WP_103853432.1">
    <property type="nucleotide sequence ID" value="NZ_PQVJ01000011.1"/>
</dbReference>
<proteinExistence type="predicted"/>
<dbReference type="AlphaFoldDB" id="A0A379AXR5"/>
<organism evidence="1 3">
    <name type="scientific">Avibacterium gallinarum</name>
    <name type="common">Pasteurella gallinarum</name>
    <dbReference type="NCBI Taxonomy" id="755"/>
    <lineage>
        <taxon>Bacteria</taxon>
        <taxon>Pseudomonadati</taxon>
        <taxon>Pseudomonadota</taxon>
        <taxon>Gammaproteobacteria</taxon>
        <taxon>Pasteurellales</taxon>
        <taxon>Pasteurellaceae</taxon>
        <taxon>Avibacterium</taxon>
    </lineage>
</organism>
<dbReference type="EMBL" id="SNXJ01000001">
    <property type="protein sequence ID" value="TDP30508.1"/>
    <property type="molecule type" value="Genomic_DNA"/>
</dbReference>
<name>A0A379AXR5_AVIGA</name>
<reference evidence="1 3" key="1">
    <citation type="submission" date="2018-06" db="EMBL/GenBank/DDBJ databases">
        <authorList>
            <consortium name="Pathogen Informatics"/>
            <person name="Doyle S."/>
        </authorList>
    </citation>
    <scope>NUCLEOTIDE SEQUENCE [LARGE SCALE GENOMIC DNA]</scope>
    <source>
        <strain evidence="1 3">NCTC11188</strain>
    </source>
</reference>
<evidence type="ECO:0000313" key="2">
    <source>
        <dbReference type="EMBL" id="TDP30508.1"/>
    </source>
</evidence>
<keyword evidence="4" id="KW-1185">Reference proteome</keyword>
<evidence type="ECO:0000313" key="1">
    <source>
        <dbReference type="EMBL" id="SUB27008.1"/>
    </source>
</evidence>